<reference evidence="2 3" key="1">
    <citation type="submission" date="2016-10" db="EMBL/GenBank/DDBJ databases">
        <title>Chromobacterium muskegensis sp. nov., an insecticidal bacterium isolated from Sphagnum bogs.</title>
        <authorList>
            <person name="Sparks M.E."/>
            <person name="Blackburn M.B."/>
            <person name="Gundersen-Rindal D.E."/>
            <person name="Mitchell A."/>
            <person name="Farrar R."/>
            <person name="Kuhar D."/>
        </authorList>
    </citation>
    <scope>NUCLEOTIDE SEQUENCE [LARGE SCALE GENOMIC DNA]</scope>
    <source>
        <strain evidence="2 3">21-1</strain>
    </source>
</reference>
<dbReference type="KEGG" id="cvc:BKX93_12830"/>
<sequence length="155" mass="16958">MLEEGATGVLEGRDWQCLDLAELPDDLLPQVAELYASQGWGALETFDLATMARAFRQGLGVYAYARGRVWGLARGFSDGWQAGWLAELIVHRDAAGWGIGSALGQAFIQRCGAETIYCEALSGRETFFEGLGFRVRPRLTAMARREGVAVDKMPV</sequence>
<accession>A0A1D9LHQ5</accession>
<protein>
    <recommendedName>
        <fullName evidence="1">N-acetyltransferase domain-containing protein</fullName>
    </recommendedName>
</protein>
<dbReference type="RefSeq" id="WP_070980105.1">
    <property type="nucleotide sequence ID" value="NZ_CP017707.1"/>
</dbReference>
<organism evidence="2 3">
    <name type="scientific">Chromobacterium vaccinii</name>
    <dbReference type="NCBI Taxonomy" id="1108595"/>
    <lineage>
        <taxon>Bacteria</taxon>
        <taxon>Pseudomonadati</taxon>
        <taxon>Pseudomonadota</taxon>
        <taxon>Betaproteobacteria</taxon>
        <taxon>Neisseriales</taxon>
        <taxon>Chromobacteriaceae</taxon>
        <taxon>Chromobacterium</taxon>
    </lineage>
</organism>
<name>A0A1D9LHQ5_9NEIS</name>
<gene>
    <name evidence="2" type="ORF">BKX93_12830</name>
</gene>
<dbReference type="Gene3D" id="3.40.630.30">
    <property type="match status" value="1"/>
</dbReference>
<dbReference type="GO" id="GO:0016747">
    <property type="term" value="F:acyltransferase activity, transferring groups other than amino-acyl groups"/>
    <property type="evidence" value="ECO:0007669"/>
    <property type="project" value="InterPro"/>
</dbReference>
<dbReference type="EMBL" id="CP017707">
    <property type="protein sequence ID" value="AOZ50792.1"/>
    <property type="molecule type" value="Genomic_DNA"/>
</dbReference>
<dbReference type="GeneID" id="68842093"/>
<dbReference type="AlphaFoldDB" id="A0A1D9LHQ5"/>
<dbReference type="InterPro" id="IPR016181">
    <property type="entry name" value="Acyl_CoA_acyltransferase"/>
</dbReference>
<dbReference type="Pfam" id="PF13673">
    <property type="entry name" value="Acetyltransf_10"/>
    <property type="match status" value="1"/>
</dbReference>
<dbReference type="STRING" id="1108595.BKX93_12830"/>
<dbReference type="Proteomes" id="UP000178776">
    <property type="component" value="Chromosome"/>
</dbReference>
<evidence type="ECO:0000313" key="2">
    <source>
        <dbReference type="EMBL" id="AOZ50792.1"/>
    </source>
</evidence>
<dbReference type="SUPFAM" id="SSF55729">
    <property type="entry name" value="Acyl-CoA N-acyltransferases (Nat)"/>
    <property type="match status" value="1"/>
</dbReference>
<evidence type="ECO:0000313" key="3">
    <source>
        <dbReference type="Proteomes" id="UP000178776"/>
    </source>
</evidence>
<evidence type="ECO:0000259" key="1">
    <source>
        <dbReference type="PROSITE" id="PS51186"/>
    </source>
</evidence>
<dbReference type="PROSITE" id="PS51186">
    <property type="entry name" value="GNAT"/>
    <property type="match status" value="1"/>
</dbReference>
<proteinExistence type="predicted"/>
<feature type="domain" description="N-acetyltransferase" evidence="1">
    <location>
        <begin position="18"/>
        <end position="154"/>
    </location>
</feature>
<dbReference type="InterPro" id="IPR000182">
    <property type="entry name" value="GNAT_dom"/>
</dbReference>